<dbReference type="InterPro" id="IPR036812">
    <property type="entry name" value="NAD(P)_OxRdtase_dom_sf"/>
</dbReference>
<accession>A0AAN1RYT5</accession>
<dbReference type="InterPro" id="IPR053135">
    <property type="entry name" value="AKR2_Oxidoreductase"/>
</dbReference>
<dbReference type="EMBL" id="CP024172">
    <property type="protein sequence ID" value="AZW18631.1"/>
    <property type="molecule type" value="Genomic_DNA"/>
</dbReference>
<evidence type="ECO:0000313" key="2">
    <source>
        <dbReference type="EMBL" id="AZW18631.1"/>
    </source>
</evidence>
<reference evidence="3" key="1">
    <citation type="submission" date="2017-10" db="EMBL/GenBank/DDBJ databases">
        <title>Whole genome sequencing of various Bordetella species.</title>
        <authorList>
            <person name="Weigand M.R."/>
            <person name="Loparev V."/>
            <person name="Peng Y."/>
            <person name="Bowden K.E."/>
            <person name="Tondella M.L."/>
            <person name="Williams M.M."/>
        </authorList>
    </citation>
    <scope>NUCLEOTIDE SEQUENCE [LARGE SCALE GENOMIC DNA]</scope>
    <source>
        <strain evidence="3">H720</strain>
    </source>
</reference>
<dbReference type="Proteomes" id="UP000282741">
    <property type="component" value="Chromosome"/>
</dbReference>
<gene>
    <name evidence="2" type="ORF">CS347_18630</name>
</gene>
<dbReference type="PANTHER" id="PTHR43312">
    <property type="entry name" value="D-THREO-ALDOSE 1-DEHYDROGENASE"/>
    <property type="match status" value="1"/>
</dbReference>
<proteinExistence type="predicted"/>
<dbReference type="AlphaFoldDB" id="A0AAN1RYT5"/>
<name>A0AAN1RYT5_9BORD</name>
<dbReference type="SUPFAM" id="SSF51430">
    <property type="entry name" value="NAD(P)-linked oxidoreductase"/>
    <property type="match status" value="1"/>
</dbReference>
<evidence type="ECO:0000313" key="3">
    <source>
        <dbReference type="Proteomes" id="UP000282741"/>
    </source>
</evidence>
<dbReference type="Pfam" id="PF00248">
    <property type="entry name" value="Aldo_ket_red"/>
    <property type="match status" value="1"/>
</dbReference>
<feature type="domain" description="NADP-dependent oxidoreductase" evidence="1">
    <location>
        <begin position="75"/>
        <end position="250"/>
    </location>
</feature>
<protein>
    <submittedName>
        <fullName evidence="2">NADP-dependent oxidoreductase</fullName>
    </submittedName>
</protein>
<dbReference type="InterPro" id="IPR023210">
    <property type="entry name" value="NADP_OxRdtase_dom"/>
</dbReference>
<organism evidence="2 3">
    <name type="scientific">Bordetella hinzii</name>
    <dbReference type="NCBI Taxonomy" id="103855"/>
    <lineage>
        <taxon>Bacteria</taxon>
        <taxon>Pseudomonadati</taxon>
        <taxon>Pseudomonadota</taxon>
        <taxon>Betaproteobacteria</taxon>
        <taxon>Burkholderiales</taxon>
        <taxon>Alcaligenaceae</taxon>
        <taxon>Bordetella</taxon>
    </lineage>
</organism>
<sequence length="335" mass="36414">MSSSSAIWSRVLPVRQSRGNGVHAIDLPNGGGLSELILGGHEYLPDGRSRAFNEDMARAVMPGVVFPGFGGPGRLAVLRRALDAGVRAFDVTIDSEKEALGRNLRQLGVRDATVQTRPEGMLYGYDPANRKLVTPGLLRAEVRRIIDMMQVPRIDILNIGILRDALDADAAYLSRLADILDGLKQEGLIGHAAADSFSGARCYLAMIACGAFDSININFNLADDRALDEVIPAARARGMRVVAREIYLKGELFRIARDLGLPAAQAARAAYKWVLSRPGIDACILGAQDELQLQASLDALASRRLDSDDLDTLDRLFAAPALRTLRENNRARFLL</sequence>
<dbReference type="PANTHER" id="PTHR43312:SF1">
    <property type="entry name" value="NADP-DEPENDENT OXIDOREDUCTASE DOMAIN-CONTAINING PROTEIN"/>
    <property type="match status" value="1"/>
</dbReference>
<dbReference type="Gene3D" id="3.20.20.100">
    <property type="entry name" value="NADP-dependent oxidoreductase domain"/>
    <property type="match status" value="1"/>
</dbReference>
<evidence type="ECO:0000259" key="1">
    <source>
        <dbReference type="Pfam" id="PF00248"/>
    </source>
</evidence>